<evidence type="ECO:0000313" key="3">
    <source>
        <dbReference type="EMBL" id="EXL10592.1"/>
    </source>
</evidence>
<evidence type="ECO:0000256" key="1">
    <source>
        <dbReference type="ARBA" id="ARBA00006484"/>
    </source>
</evidence>
<dbReference type="InterPro" id="IPR036291">
    <property type="entry name" value="NAD(P)-bd_dom_sf"/>
</dbReference>
<dbReference type="InterPro" id="IPR002347">
    <property type="entry name" value="SDR_fam"/>
</dbReference>
<comment type="caution">
    <text evidence="3">The sequence shown here is derived from an EMBL/GenBank/DDBJ whole genome shotgun (WGS) entry which is preliminary data.</text>
</comment>
<organism evidence="3 4">
    <name type="scientific">Aquamicrobium defluvii</name>
    <dbReference type="NCBI Taxonomy" id="69279"/>
    <lineage>
        <taxon>Bacteria</taxon>
        <taxon>Pseudomonadati</taxon>
        <taxon>Pseudomonadota</taxon>
        <taxon>Alphaproteobacteria</taxon>
        <taxon>Hyphomicrobiales</taxon>
        <taxon>Phyllobacteriaceae</taxon>
        <taxon>Aquamicrobium</taxon>
    </lineage>
</organism>
<accession>A0A011U2C0</accession>
<gene>
    <name evidence="3" type="ORF">BG36_01775</name>
</gene>
<keyword evidence="2" id="KW-0560">Oxidoreductase</keyword>
<evidence type="ECO:0000256" key="2">
    <source>
        <dbReference type="ARBA" id="ARBA00023002"/>
    </source>
</evidence>
<dbReference type="PRINTS" id="PR00080">
    <property type="entry name" value="SDRFAMILY"/>
</dbReference>
<dbReference type="Pfam" id="PF13561">
    <property type="entry name" value="adh_short_C2"/>
    <property type="match status" value="1"/>
</dbReference>
<dbReference type="Gene3D" id="3.40.50.720">
    <property type="entry name" value="NAD(P)-binding Rossmann-like Domain"/>
    <property type="match status" value="1"/>
</dbReference>
<evidence type="ECO:0000313" key="4">
    <source>
        <dbReference type="Proteomes" id="UP000019849"/>
    </source>
</evidence>
<dbReference type="GO" id="GO:0016491">
    <property type="term" value="F:oxidoreductase activity"/>
    <property type="evidence" value="ECO:0007669"/>
    <property type="project" value="UniProtKB-KW"/>
</dbReference>
<dbReference type="HOGENOM" id="CLU_010194_1_0_5"/>
<dbReference type="SUPFAM" id="SSF51735">
    <property type="entry name" value="NAD(P)-binding Rossmann-fold domains"/>
    <property type="match status" value="1"/>
</dbReference>
<dbReference type="AlphaFoldDB" id="A0A011U2C0"/>
<dbReference type="eggNOG" id="COG1028">
    <property type="taxonomic scope" value="Bacteria"/>
</dbReference>
<dbReference type="STRING" id="69279.BG36_01775"/>
<reference evidence="3 4" key="1">
    <citation type="submission" date="2014-02" db="EMBL/GenBank/DDBJ databases">
        <title>Aquamicrobium defluvii Genome sequencing.</title>
        <authorList>
            <person name="Wang X."/>
        </authorList>
    </citation>
    <scope>NUCLEOTIDE SEQUENCE [LARGE SCALE GENOMIC DNA]</scope>
    <source>
        <strain evidence="3 4">W13Z1</strain>
    </source>
</reference>
<comment type="similarity">
    <text evidence="1">Belongs to the short-chain dehydrogenases/reductases (SDR) family.</text>
</comment>
<dbReference type="RefSeq" id="WP_051520331.1">
    <property type="nucleotide sequence ID" value="NZ_KK073877.1"/>
</dbReference>
<dbReference type="PATRIC" id="fig|69279.3.peg.360"/>
<dbReference type="PRINTS" id="PR00081">
    <property type="entry name" value="GDHRDH"/>
</dbReference>
<dbReference type="FunFam" id="3.40.50.720:FF:000084">
    <property type="entry name" value="Short-chain dehydrogenase reductase"/>
    <property type="match status" value="1"/>
</dbReference>
<dbReference type="EMBL" id="JENY01000001">
    <property type="protein sequence ID" value="EXL10592.1"/>
    <property type="molecule type" value="Genomic_DNA"/>
</dbReference>
<proteinExistence type="inferred from homology"/>
<protein>
    <submittedName>
        <fullName evidence="3">Oxidoreductase</fullName>
    </submittedName>
</protein>
<dbReference type="InterPro" id="IPR051122">
    <property type="entry name" value="SDR_DHRS6-like"/>
</dbReference>
<dbReference type="Proteomes" id="UP000019849">
    <property type="component" value="Unassembled WGS sequence"/>
</dbReference>
<dbReference type="PANTHER" id="PTHR43477:SF1">
    <property type="entry name" value="DIHYDROANTICAPSIN 7-DEHYDROGENASE"/>
    <property type="match status" value="1"/>
</dbReference>
<name>A0A011U2C0_9HYPH</name>
<dbReference type="PANTHER" id="PTHR43477">
    <property type="entry name" value="DIHYDROANTICAPSIN 7-DEHYDROGENASE"/>
    <property type="match status" value="1"/>
</dbReference>
<dbReference type="CDD" id="cd05233">
    <property type="entry name" value="SDR_c"/>
    <property type="match status" value="1"/>
</dbReference>
<sequence length="271" mass="28475">MILQDRTAIVTAAGSGIGRAGSIAMAREGAFVVVTDRDVEAARKTVGLITQAGGRAEARALDVTDDAAILSLVEDVARTRGRIDILHNHAGVQVAGSIEQVDAAGFDKSWAVNVHAQFVACQAVIPIMKKQGGGVILNTSSNSGVFLDRQMTAYITSKAASITMTRQIALDVAPFAIRVNALCPGWVDTPFNDPYTQQMGGRDALEHAISNVVPMGRFATAEEIAEVILFMVSDRSSYMTGHALVADGGESLAGGTNAGEATRDAVYLQIE</sequence>